<dbReference type="GO" id="GO:0032993">
    <property type="term" value="C:protein-DNA complex"/>
    <property type="evidence" value="ECO:0007669"/>
    <property type="project" value="TreeGrafter"/>
</dbReference>
<dbReference type="Pfam" id="PF00486">
    <property type="entry name" value="Trans_reg_C"/>
    <property type="match status" value="1"/>
</dbReference>
<evidence type="ECO:0000256" key="7">
    <source>
        <dbReference type="PROSITE-ProRule" id="PRU01091"/>
    </source>
</evidence>
<gene>
    <name evidence="10" type="ORF">H9865_02235</name>
</gene>
<feature type="domain" description="OmpR/PhoB-type" evidence="9">
    <location>
        <begin position="125"/>
        <end position="223"/>
    </location>
</feature>
<dbReference type="InterPro" id="IPR016032">
    <property type="entry name" value="Sig_transdc_resp-reg_C-effctor"/>
</dbReference>
<dbReference type="GO" id="GO:0005829">
    <property type="term" value="C:cytosol"/>
    <property type="evidence" value="ECO:0007669"/>
    <property type="project" value="TreeGrafter"/>
</dbReference>
<dbReference type="SUPFAM" id="SSF52172">
    <property type="entry name" value="CheY-like"/>
    <property type="match status" value="1"/>
</dbReference>
<comment type="caution">
    <text evidence="10">The sequence shown here is derived from an EMBL/GenBank/DDBJ whole genome shotgun (WGS) entry which is preliminary data.</text>
</comment>
<evidence type="ECO:0000256" key="3">
    <source>
        <dbReference type="ARBA" id="ARBA00023125"/>
    </source>
</evidence>
<dbReference type="GO" id="GO:0000156">
    <property type="term" value="F:phosphorelay response regulator activity"/>
    <property type="evidence" value="ECO:0007669"/>
    <property type="project" value="TreeGrafter"/>
</dbReference>
<dbReference type="InterPro" id="IPR001867">
    <property type="entry name" value="OmpR/PhoB-type_DNA-bd"/>
</dbReference>
<dbReference type="PANTHER" id="PTHR48111:SF67">
    <property type="entry name" value="TRANSCRIPTIONAL REGULATORY PROTEIN TCTD"/>
    <property type="match status" value="1"/>
</dbReference>
<proteinExistence type="predicted"/>
<dbReference type="SUPFAM" id="SSF46894">
    <property type="entry name" value="C-terminal effector domain of the bipartite response regulators"/>
    <property type="match status" value="1"/>
</dbReference>
<sequence length="228" mass="24594">MRILLIEDDEALRTVLIPVLEKAGFGCDSAADGANGLALLLQNPYDAAVVDRMLPALSGLELVRAARQKGCAVPVLMLTALGRVEDRVEGLGAGADDYLVKPFDNRELIARLRALGRRPAHTLESALLRFDDLTLDAAALTLSGPAGAARISKNENALLEALLRRSGQLVSREVLFCAVWGAEDFVEEGNLDSYIHFVRRRLRTVGSRAVIRTVRGMGYCLEAGGDTP</sequence>
<dbReference type="PROSITE" id="PS50110">
    <property type="entry name" value="RESPONSE_REGULATORY"/>
    <property type="match status" value="1"/>
</dbReference>
<dbReference type="PANTHER" id="PTHR48111">
    <property type="entry name" value="REGULATOR OF RPOS"/>
    <property type="match status" value="1"/>
</dbReference>
<dbReference type="InterPro" id="IPR036388">
    <property type="entry name" value="WH-like_DNA-bd_sf"/>
</dbReference>
<dbReference type="EMBL" id="DXFW01000005">
    <property type="protein sequence ID" value="HIX04921.1"/>
    <property type="molecule type" value="Genomic_DNA"/>
</dbReference>
<evidence type="ECO:0000256" key="1">
    <source>
        <dbReference type="ARBA" id="ARBA00018672"/>
    </source>
</evidence>
<feature type="DNA-binding region" description="OmpR/PhoB-type" evidence="7">
    <location>
        <begin position="125"/>
        <end position="223"/>
    </location>
</feature>
<evidence type="ECO:0000313" key="10">
    <source>
        <dbReference type="EMBL" id="HIX04921.1"/>
    </source>
</evidence>
<dbReference type="Gene3D" id="3.40.50.2300">
    <property type="match status" value="1"/>
</dbReference>
<dbReference type="PROSITE" id="PS51755">
    <property type="entry name" value="OMPR_PHOB"/>
    <property type="match status" value="1"/>
</dbReference>
<dbReference type="SMART" id="SM00862">
    <property type="entry name" value="Trans_reg_C"/>
    <property type="match status" value="1"/>
</dbReference>
<dbReference type="Pfam" id="PF00072">
    <property type="entry name" value="Response_reg"/>
    <property type="match status" value="1"/>
</dbReference>
<reference evidence="10" key="1">
    <citation type="journal article" date="2021" name="PeerJ">
        <title>Extensive microbial diversity within the chicken gut microbiome revealed by metagenomics and culture.</title>
        <authorList>
            <person name="Gilroy R."/>
            <person name="Ravi A."/>
            <person name="Getino M."/>
            <person name="Pursley I."/>
            <person name="Horton D.L."/>
            <person name="Alikhan N.F."/>
            <person name="Baker D."/>
            <person name="Gharbi K."/>
            <person name="Hall N."/>
            <person name="Watson M."/>
            <person name="Adriaenssens E.M."/>
            <person name="Foster-Nyarko E."/>
            <person name="Jarju S."/>
            <person name="Secka A."/>
            <person name="Antonio M."/>
            <person name="Oren A."/>
            <person name="Chaudhuri R.R."/>
            <person name="La Ragione R."/>
            <person name="Hildebrand F."/>
            <person name="Pallen M.J."/>
        </authorList>
    </citation>
    <scope>NUCLEOTIDE SEQUENCE</scope>
    <source>
        <strain evidence="10">2239</strain>
    </source>
</reference>
<dbReference type="Proteomes" id="UP000824193">
    <property type="component" value="Unassembled WGS sequence"/>
</dbReference>
<name>A0A9D1V2L0_9FIRM</name>
<comment type="function">
    <text evidence="5">May play the central regulatory role in sporulation. It may be an element of the effector pathway responsible for the activation of sporulation genes in response to nutritional stress. Spo0A may act in concert with spo0H (a sigma factor) to control the expression of some genes that are critical to the sporulation process.</text>
</comment>
<dbReference type="Gene3D" id="1.10.10.10">
    <property type="entry name" value="Winged helix-like DNA-binding domain superfamily/Winged helix DNA-binding domain"/>
    <property type="match status" value="1"/>
</dbReference>
<dbReference type="AlphaFoldDB" id="A0A9D1V2L0"/>
<reference evidence="10" key="2">
    <citation type="submission" date="2021-04" db="EMBL/GenBank/DDBJ databases">
        <authorList>
            <person name="Gilroy R."/>
        </authorList>
    </citation>
    <scope>NUCLEOTIDE SEQUENCE</scope>
    <source>
        <strain evidence="10">2239</strain>
    </source>
</reference>
<accession>A0A9D1V2L0</accession>
<protein>
    <recommendedName>
        <fullName evidence="1">Stage 0 sporulation protein A homolog</fullName>
    </recommendedName>
</protein>
<dbReference type="GO" id="GO:0000976">
    <property type="term" value="F:transcription cis-regulatory region binding"/>
    <property type="evidence" value="ECO:0007669"/>
    <property type="project" value="TreeGrafter"/>
</dbReference>
<feature type="modified residue" description="4-aspartylphosphate" evidence="6">
    <location>
        <position position="51"/>
    </location>
</feature>
<evidence type="ECO:0000313" key="11">
    <source>
        <dbReference type="Proteomes" id="UP000824193"/>
    </source>
</evidence>
<evidence type="ECO:0000259" key="8">
    <source>
        <dbReference type="PROSITE" id="PS50110"/>
    </source>
</evidence>
<evidence type="ECO:0000256" key="5">
    <source>
        <dbReference type="ARBA" id="ARBA00024867"/>
    </source>
</evidence>
<keyword evidence="4" id="KW-0804">Transcription</keyword>
<evidence type="ECO:0000256" key="4">
    <source>
        <dbReference type="ARBA" id="ARBA00023163"/>
    </source>
</evidence>
<dbReference type="GO" id="GO:0006355">
    <property type="term" value="P:regulation of DNA-templated transcription"/>
    <property type="evidence" value="ECO:0007669"/>
    <property type="project" value="InterPro"/>
</dbReference>
<dbReference type="InterPro" id="IPR039420">
    <property type="entry name" value="WalR-like"/>
</dbReference>
<keyword evidence="2" id="KW-0805">Transcription regulation</keyword>
<keyword evidence="3 7" id="KW-0238">DNA-binding</keyword>
<dbReference type="InterPro" id="IPR001789">
    <property type="entry name" value="Sig_transdc_resp-reg_receiver"/>
</dbReference>
<feature type="domain" description="Response regulatory" evidence="8">
    <location>
        <begin position="2"/>
        <end position="116"/>
    </location>
</feature>
<keyword evidence="6" id="KW-0597">Phosphoprotein</keyword>
<dbReference type="Gene3D" id="6.10.250.690">
    <property type="match status" value="1"/>
</dbReference>
<evidence type="ECO:0000259" key="9">
    <source>
        <dbReference type="PROSITE" id="PS51755"/>
    </source>
</evidence>
<dbReference type="SMART" id="SM00448">
    <property type="entry name" value="REC"/>
    <property type="match status" value="1"/>
</dbReference>
<dbReference type="CDD" id="cd00383">
    <property type="entry name" value="trans_reg_C"/>
    <property type="match status" value="1"/>
</dbReference>
<organism evidence="10 11">
    <name type="scientific">Candidatus Allofournierella pullicola</name>
    <dbReference type="NCBI Taxonomy" id="2838596"/>
    <lineage>
        <taxon>Bacteria</taxon>
        <taxon>Bacillati</taxon>
        <taxon>Bacillota</taxon>
        <taxon>Clostridia</taxon>
        <taxon>Eubacteriales</taxon>
        <taxon>Oscillospiraceae</taxon>
        <taxon>Allofournierella</taxon>
    </lineage>
</organism>
<evidence type="ECO:0000256" key="6">
    <source>
        <dbReference type="PROSITE-ProRule" id="PRU00169"/>
    </source>
</evidence>
<evidence type="ECO:0000256" key="2">
    <source>
        <dbReference type="ARBA" id="ARBA00023015"/>
    </source>
</evidence>
<dbReference type="InterPro" id="IPR011006">
    <property type="entry name" value="CheY-like_superfamily"/>
</dbReference>